<accession>A0A7J7NQD8</accession>
<sequence>MPGTSKETCPCYYKVDMNSGALANGVYYWWTSCHGIFSFDLENEKSQIIKIPVPVMGMPVIKIPVPMMGMPGNMKKVKVYLRESEAILYYLFLNFQARKETKQSSFLPALEGDSPTILAAYLLNLLRFGELNKYNSNTNIIGDSEKFYTTNENYLPQELDIFTLEITEVWDVNGSWGRPFTSHSKTAP</sequence>
<comment type="similarity">
    <text evidence="1">Belongs to the carotenoid oxygenase family.</text>
</comment>
<dbReference type="EMBL" id="JACGCM010000664">
    <property type="protein sequence ID" value="KAF6169405.1"/>
    <property type="molecule type" value="Genomic_DNA"/>
</dbReference>
<dbReference type="GO" id="GO:0016702">
    <property type="term" value="F:oxidoreductase activity, acting on single donors with incorporation of molecular oxygen, incorporation of two atoms of oxygen"/>
    <property type="evidence" value="ECO:0007669"/>
    <property type="project" value="InterPro"/>
</dbReference>
<dbReference type="GO" id="GO:0046872">
    <property type="term" value="F:metal ion binding"/>
    <property type="evidence" value="ECO:0007669"/>
    <property type="project" value="UniProtKB-KW"/>
</dbReference>
<keyword evidence="3" id="KW-0223">Dioxygenase</keyword>
<gene>
    <name evidence="6" type="ORF">GIB67_002892</name>
</gene>
<protein>
    <submittedName>
        <fullName evidence="6">Uncharacterized protein</fullName>
    </submittedName>
</protein>
<dbReference type="Proteomes" id="UP000541444">
    <property type="component" value="Unassembled WGS sequence"/>
</dbReference>
<organism evidence="6 7">
    <name type="scientific">Kingdonia uniflora</name>
    <dbReference type="NCBI Taxonomy" id="39325"/>
    <lineage>
        <taxon>Eukaryota</taxon>
        <taxon>Viridiplantae</taxon>
        <taxon>Streptophyta</taxon>
        <taxon>Embryophyta</taxon>
        <taxon>Tracheophyta</taxon>
        <taxon>Spermatophyta</taxon>
        <taxon>Magnoliopsida</taxon>
        <taxon>Ranunculales</taxon>
        <taxon>Circaeasteraceae</taxon>
        <taxon>Kingdonia</taxon>
    </lineage>
</organism>
<keyword evidence="7" id="KW-1185">Reference proteome</keyword>
<feature type="binding site" evidence="5">
    <location>
        <position position="183"/>
    </location>
    <ligand>
        <name>Fe cation</name>
        <dbReference type="ChEBI" id="CHEBI:24875"/>
        <note>catalytic</note>
    </ligand>
</feature>
<comment type="cofactor">
    <cofactor evidence="5">
        <name>Fe(2+)</name>
        <dbReference type="ChEBI" id="CHEBI:29033"/>
    </cofactor>
    <text evidence="5">Binds 1 Fe(2+) ion per subunit.</text>
</comment>
<evidence type="ECO:0000256" key="3">
    <source>
        <dbReference type="ARBA" id="ARBA00022964"/>
    </source>
</evidence>
<name>A0A7J7NQD8_9MAGN</name>
<reference evidence="6 7" key="1">
    <citation type="journal article" date="2020" name="IScience">
        <title>Genome Sequencing of the Endangered Kingdonia uniflora (Circaeasteraceae, Ranunculales) Reveals Potential Mechanisms of Evolutionary Specialization.</title>
        <authorList>
            <person name="Sun Y."/>
            <person name="Deng T."/>
            <person name="Zhang A."/>
            <person name="Moore M.J."/>
            <person name="Landis J.B."/>
            <person name="Lin N."/>
            <person name="Zhang H."/>
            <person name="Zhang X."/>
            <person name="Huang J."/>
            <person name="Zhang X."/>
            <person name="Sun H."/>
            <person name="Wang H."/>
        </authorList>
    </citation>
    <scope>NUCLEOTIDE SEQUENCE [LARGE SCALE GENOMIC DNA]</scope>
    <source>
        <strain evidence="6">TB1705</strain>
        <tissue evidence="6">Leaf</tissue>
    </source>
</reference>
<keyword evidence="3" id="KW-0560">Oxidoreductase</keyword>
<dbReference type="OrthoDB" id="1069523at2759"/>
<dbReference type="Pfam" id="PF03055">
    <property type="entry name" value="RPE65"/>
    <property type="match status" value="1"/>
</dbReference>
<proteinExistence type="inferred from homology"/>
<evidence type="ECO:0000313" key="6">
    <source>
        <dbReference type="EMBL" id="KAF6169405.1"/>
    </source>
</evidence>
<comment type="caution">
    <text evidence="6">The sequence shown here is derived from an EMBL/GenBank/DDBJ whole genome shotgun (WGS) entry which is preliminary data.</text>
</comment>
<dbReference type="PROSITE" id="PS51257">
    <property type="entry name" value="PROKAR_LIPOPROTEIN"/>
    <property type="match status" value="1"/>
</dbReference>
<evidence type="ECO:0000256" key="2">
    <source>
        <dbReference type="ARBA" id="ARBA00022723"/>
    </source>
</evidence>
<evidence type="ECO:0000256" key="4">
    <source>
        <dbReference type="ARBA" id="ARBA00023004"/>
    </source>
</evidence>
<evidence type="ECO:0000313" key="7">
    <source>
        <dbReference type="Proteomes" id="UP000541444"/>
    </source>
</evidence>
<evidence type="ECO:0000256" key="5">
    <source>
        <dbReference type="PIRSR" id="PIRSR604294-1"/>
    </source>
</evidence>
<keyword evidence="2 5" id="KW-0479">Metal-binding</keyword>
<keyword evidence="4 5" id="KW-0408">Iron</keyword>
<dbReference type="InterPro" id="IPR004294">
    <property type="entry name" value="Carotenoid_Oase"/>
</dbReference>
<evidence type="ECO:0000256" key="1">
    <source>
        <dbReference type="ARBA" id="ARBA00006787"/>
    </source>
</evidence>
<dbReference type="AlphaFoldDB" id="A0A7J7NQD8"/>